<protein>
    <submittedName>
        <fullName evidence="1">Uncharacterized protein</fullName>
    </submittedName>
</protein>
<gene>
    <name evidence="1" type="ORF">Pint_31091</name>
</gene>
<keyword evidence="2" id="KW-1185">Reference proteome</keyword>
<organism evidence="1 2">
    <name type="scientific">Pistacia integerrima</name>
    <dbReference type="NCBI Taxonomy" id="434235"/>
    <lineage>
        <taxon>Eukaryota</taxon>
        <taxon>Viridiplantae</taxon>
        <taxon>Streptophyta</taxon>
        <taxon>Embryophyta</taxon>
        <taxon>Tracheophyta</taxon>
        <taxon>Spermatophyta</taxon>
        <taxon>Magnoliopsida</taxon>
        <taxon>eudicotyledons</taxon>
        <taxon>Gunneridae</taxon>
        <taxon>Pentapetalae</taxon>
        <taxon>rosids</taxon>
        <taxon>malvids</taxon>
        <taxon>Sapindales</taxon>
        <taxon>Anacardiaceae</taxon>
        <taxon>Pistacia</taxon>
    </lineage>
</organism>
<evidence type="ECO:0000313" key="2">
    <source>
        <dbReference type="Proteomes" id="UP001163603"/>
    </source>
</evidence>
<proteinExistence type="predicted"/>
<sequence length="523" mass="57167">MAPQKHQKYVAHVLGLPMSKVVCKTKRIGGGFGGKETRSALFAAVASVPSYLLNRPVKITLDRDIDMMISGQRHSFLGKYKVGFTNEGKVMALDLEIYNNAGNSLDLSLAVLERAMFHSHNVYEIPNVRILGREINFQGEGSITHYGQKLEFCTLAPLWNELKVSCDFLNARKEAEIFNLNNRWKKRGVAMVPTKFGISFTLKLMNQAGALVHVYTDGTVLVTHGGVEMGQGLHTKVAQVAASAFNIPLSSVFISETSTDKVPNASPTAASASSDMYGAAVLDACEQIKARMEPIASKNNFSSFAELASACYVERIDLSAHGFYITPEIGFDWNVGKGTPFRYFTYGAAFAEVEIDTLTGDFHTRAANVILDLGYSLNPAIDVGQIEGAFIQGLGWLALEEMKWGDAAHKWIPSGHLYTCGPGSYKIPSLNDVPFKFNVSLLKGHPNVKAIHSSKAVGEPPFFLASSVFFAIKDAIMAARAETGHSEWFPLDSPATPERIRMACLDEFTAPFISDGYRPKLSV</sequence>
<dbReference type="EMBL" id="CM047746">
    <property type="protein sequence ID" value="KAJ0021008.1"/>
    <property type="molecule type" value="Genomic_DNA"/>
</dbReference>
<name>A0ACC0XPJ7_9ROSI</name>
<accession>A0ACC0XPJ7</accession>
<reference evidence="2" key="1">
    <citation type="journal article" date="2023" name="G3 (Bethesda)">
        <title>Genome assembly and association tests identify interacting loci associated with vigor, precocity, and sex in interspecific pistachio rootstocks.</title>
        <authorList>
            <person name="Palmer W."/>
            <person name="Jacygrad E."/>
            <person name="Sagayaradj S."/>
            <person name="Cavanaugh K."/>
            <person name="Han R."/>
            <person name="Bertier L."/>
            <person name="Beede B."/>
            <person name="Kafkas S."/>
            <person name="Golino D."/>
            <person name="Preece J."/>
            <person name="Michelmore R."/>
        </authorList>
    </citation>
    <scope>NUCLEOTIDE SEQUENCE [LARGE SCALE GENOMIC DNA]</scope>
</reference>
<comment type="caution">
    <text evidence="1">The sequence shown here is derived from an EMBL/GenBank/DDBJ whole genome shotgun (WGS) entry which is preliminary data.</text>
</comment>
<evidence type="ECO:0000313" key="1">
    <source>
        <dbReference type="EMBL" id="KAJ0021008.1"/>
    </source>
</evidence>
<dbReference type="Proteomes" id="UP001163603">
    <property type="component" value="Chromosome 11"/>
</dbReference>